<gene>
    <name evidence="1" type="ORF">N7452_011266</name>
</gene>
<organism evidence="1 2">
    <name type="scientific">Penicillium brevicompactum</name>
    <dbReference type="NCBI Taxonomy" id="5074"/>
    <lineage>
        <taxon>Eukaryota</taxon>
        <taxon>Fungi</taxon>
        <taxon>Dikarya</taxon>
        <taxon>Ascomycota</taxon>
        <taxon>Pezizomycotina</taxon>
        <taxon>Eurotiomycetes</taxon>
        <taxon>Eurotiomycetidae</taxon>
        <taxon>Eurotiales</taxon>
        <taxon>Aspergillaceae</taxon>
        <taxon>Penicillium</taxon>
    </lineage>
</organism>
<protein>
    <submittedName>
        <fullName evidence="1">Uncharacterized protein</fullName>
    </submittedName>
</protein>
<evidence type="ECO:0000313" key="2">
    <source>
        <dbReference type="Proteomes" id="UP001147695"/>
    </source>
</evidence>
<proteinExistence type="predicted"/>
<dbReference type="Proteomes" id="UP001147695">
    <property type="component" value="Unassembled WGS sequence"/>
</dbReference>
<dbReference type="AlphaFoldDB" id="A0A9W9Q417"/>
<name>A0A9W9Q417_PENBR</name>
<sequence>MTLAPACLGSIGLLEVPLGRGRSGRGLDVDAQDGVVGRWSLAAGRWSLVAGPCLLLAIPSPASGVLFARVSFSQD</sequence>
<accession>A0A9W9Q417</accession>
<comment type="caution">
    <text evidence="1">The sequence shown here is derived from an EMBL/GenBank/DDBJ whole genome shotgun (WGS) entry which is preliminary data.</text>
</comment>
<reference evidence="1" key="1">
    <citation type="submission" date="2022-12" db="EMBL/GenBank/DDBJ databases">
        <authorList>
            <person name="Petersen C."/>
        </authorList>
    </citation>
    <scope>NUCLEOTIDE SEQUENCE</scope>
    <source>
        <strain evidence="1">IBT 35673</strain>
    </source>
</reference>
<evidence type="ECO:0000313" key="1">
    <source>
        <dbReference type="EMBL" id="KAJ5322977.1"/>
    </source>
</evidence>
<reference evidence="1" key="2">
    <citation type="journal article" date="2023" name="IMA Fungus">
        <title>Comparative genomic study of the Penicillium genus elucidates a diverse pangenome and 15 lateral gene transfer events.</title>
        <authorList>
            <person name="Petersen C."/>
            <person name="Sorensen T."/>
            <person name="Nielsen M.R."/>
            <person name="Sondergaard T.E."/>
            <person name="Sorensen J.L."/>
            <person name="Fitzpatrick D.A."/>
            <person name="Frisvad J.C."/>
            <person name="Nielsen K.L."/>
        </authorList>
    </citation>
    <scope>NUCLEOTIDE SEQUENCE</scope>
    <source>
        <strain evidence="1">IBT 35673</strain>
    </source>
</reference>
<dbReference type="EMBL" id="JAPZBQ010000006">
    <property type="protein sequence ID" value="KAJ5322977.1"/>
    <property type="molecule type" value="Genomic_DNA"/>
</dbReference>